<dbReference type="InterPro" id="IPR019752">
    <property type="entry name" value="Pyrv/ketoisovalerate_OxRed_cat"/>
</dbReference>
<accession>D3RZQ6</accession>
<feature type="domain" description="Pyruvate/ketoisovalerate oxidoreductase catalytic" evidence="4">
    <location>
        <begin position="10"/>
        <end position="85"/>
    </location>
</feature>
<dbReference type="Proteomes" id="UP000002613">
    <property type="component" value="Chromosome"/>
</dbReference>
<dbReference type="GO" id="GO:0019164">
    <property type="term" value="F:pyruvate synthase activity"/>
    <property type="evidence" value="ECO:0007669"/>
    <property type="project" value="UniProtKB-EC"/>
</dbReference>
<comment type="catalytic activity">
    <reaction evidence="3">
        <text>2 oxidized [2Fe-2S]-[ferredoxin] + pyruvate + CoA = 2 reduced [2Fe-2S]-[ferredoxin] + acetyl-CoA + CO2 + H(+)</text>
        <dbReference type="Rhea" id="RHEA:12765"/>
        <dbReference type="Rhea" id="RHEA-COMP:10000"/>
        <dbReference type="Rhea" id="RHEA-COMP:10001"/>
        <dbReference type="ChEBI" id="CHEBI:15361"/>
        <dbReference type="ChEBI" id="CHEBI:15378"/>
        <dbReference type="ChEBI" id="CHEBI:16526"/>
        <dbReference type="ChEBI" id="CHEBI:33737"/>
        <dbReference type="ChEBI" id="CHEBI:33738"/>
        <dbReference type="ChEBI" id="CHEBI:57287"/>
        <dbReference type="ChEBI" id="CHEBI:57288"/>
        <dbReference type="EC" id="1.2.7.1"/>
    </reaction>
</comment>
<keyword evidence="2" id="KW-0560">Oxidoreductase</keyword>
<evidence type="ECO:0000259" key="4">
    <source>
        <dbReference type="Pfam" id="PF01558"/>
    </source>
</evidence>
<reference evidence="6" key="1">
    <citation type="submission" date="2010-02" db="EMBL/GenBank/DDBJ databases">
        <title>Complete sequence of Ferroglobus placidus DSM 10642.</title>
        <authorList>
            <consortium name="US DOE Joint Genome Institute"/>
            <person name="Lucas S."/>
            <person name="Copeland A."/>
            <person name="Lapidus A."/>
            <person name="Cheng J.-F."/>
            <person name="Bruce D."/>
            <person name="Goodwin L."/>
            <person name="Pitluck S."/>
            <person name="Saunders E."/>
            <person name="Brettin T."/>
            <person name="Detter J.C."/>
            <person name="Han C."/>
            <person name="Tapia R."/>
            <person name="Larimer F."/>
            <person name="Land M."/>
            <person name="Hauser L."/>
            <person name="Kyrpides N."/>
            <person name="Ivanova N."/>
            <person name="Holmes D."/>
            <person name="Lovley D."/>
            <person name="Kyrpides N."/>
            <person name="Anderson I.J."/>
            <person name="Woyke T."/>
        </authorList>
    </citation>
    <scope>NUCLEOTIDE SEQUENCE [LARGE SCALE GENOMIC DNA]</scope>
    <source>
        <strain evidence="6">DSM 10642 / AEDII12DO</strain>
    </source>
</reference>
<evidence type="ECO:0000313" key="6">
    <source>
        <dbReference type="Proteomes" id="UP000002613"/>
    </source>
</evidence>
<organism evidence="5 6">
    <name type="scientific">Ferroglobus placidus (strain DSM 10642 / AEDII12DO)</name>
    <dbReference type="NCBI Taxonomy" id="589924"/>
    <lineage>
        <taxon>Archaea</taxon>
        <taxon>Methanobacteriati</taxon>
        <taxon>Methanobacteriota</taxon>
        <taxon>Archaeoglobi</taxon>
        <taxon>Archaeoglobales</taxon>
        <taxon>Archaeoglobaceae</taxon>
        <taxon>Ferroglobus</taxon>
    </lineage>
</organism>
<dbReference type="AlphaFoldDB" id="D3RZQ6"/>
<dbReference type="InterPro" id="IPR051626">
    <property type="entry name" value="Oxidoreductase_gamma_subunit"/>
</dbReference>
<dbReference type="RefSeq" id="WP_012966308.1">
    <property type="nucleotide sequence ID" value="NC_013849.1"/>
</dbReference>
<dbReference type="Gene3D" id="3.40.920.10">
    <property type="entry name" value="Pyruvate-ferredoxin oxidoreductase, PFOR, domain III"/>
    <property type="match status" value="1"/>
</dbReference>
<keyword evidence="5" id="KW-0670">Pyruvate</keyword>
<dbReference type="EC" id="1.2.7.1" evidence="1"/>
<dbReference type="PaxDb" id="589924-Ferp_1826"/>
<dbReference type="Pfam" id="PF01558">
    <property type="entry name" value="POR"/>
    <property type="match status" value="1"/>
</dbReference>
<protein>
    <recommendedName>
        <fullName evidence="1">pyruvate synthase</fullName>
        <ecNumber evidence="1">1.2.7.1</ecNumber>
    </recommendedName>
</protein>
<evidence type="ECO:0000313" key="5">
    <source>
        <dbReference type="EMBL" id="ADC65969.1"/>
    </source>
</evidence>
<proteinExistence type="predicted"/>
<name>D3RZQ6_FERPA</name>
<dbReference type="PANTHER" id="PTHR43366:SF1">
    <property type="entry name" value="PYRUVATE SYNTHASE SUBUNIT PORC"/>
    <property type="match status" value="1"/>
</dbReference>
<evidence type="ECO:0000256" key="1">
    <source>
        <dbReference type="ARBA" id="ARBA00012822"/>
    </source>
</evidence>
<dbReference type="STRING" id="589924.Ferp_1826"/>
<evidence type="ECO:0000256" key="2">
    <source>
        <dbReference type="ARBA" id="ARBA00023002"/>
    </source>
</evidence>
<reference evidence="5 6" key="2">
    <citation type="journal article" date="2011" name="Stand. Genomic Sci.">
        <title>Complete genome sequence of Ferroglobus placidus AEDII12DO.</title>
        <authorList>
            <person name="Anderson I."/>
            <person name="Risso C."/>
            <person name="Holmes D."/>
            <person name="Lucas S."/>
            <person name="Copeland A."/>
            <person name="Lapidus A."/>
            <person name="Cheng J.F."/>
            <person name="Bruce D."/>
            <person name="Goodwin L."/>
            <person name="Pitluck S."/>
            <person name="Saunders E."/>
            <person name="Brettin T."/>
            <person name="Detter J.C."/>
            <person name="Han C."/>
            <person name="Tapia R."/>
            <person name="Larimer F."/>
            <person name="Land M."/>
            <person name="Hauser L."/>
            <person name="Woyke T."/>
            <person name="Lovley D."/>
            <person name="Kyrpides N."/>
            <person name="Ivanova N."/>
        </authorList>
    </citation>
    <scope>NUCLEOTIDE SEQUENCE [LARGE SCALE GENOMIC DNA]</scope>
    <source>
        <strain evidence="6">DSM 10642 / AEDII12DO</strain>
    </source>
</reference>
<dbReference type="GeneID" id="8779354"/>
<evidence type="ECO:0000256" key="3">
    <source>
        <dbReference type="ARBA" id="ARBA00049357"/>
    </source>
</evidence>
<dbReference type="NCBIfam" id="TIGR02175">
    <property type="entry name" value="PorC_KorC"/>
    <property type="match status" value="1"/>
</dbReference>
<dbReference type="SUPFAM" id="SSF53323">
    <property type="entry name" value="Pyruvate-ferredoxin oxidoreductase, PFOR, domain III"/>
    <property type="match status" value="1"/>
</dbReference>
<keyword evidence="6" id="KW-1185">Reference proteome</keyword>
<dbReference type="EMBL" id="CP001899">
    <property type="protein sequence ID" value="ADC65969.1"/>
    <property type="molecule type" value="Genomic_DNA"/>
</dbReference>
<dbReference type="InterPro" id="IPR002869">
    <property type="entry name" value="Pyrv_flavodox_OxRed_cen"/>
</dbReference>
<gene>
    <name evidence="5" type="ordered locus">Ferp_1826</name>
</gene>
<dbReference type="KEGG" id="fpl:Ferp_1826"/>
<dbReference type="HOGENOM" id="CLU_087284_2_0_2"/>
<dbReference type="eggNOG" id="arCOG01603">
    <property type="taxonomic scope" value="Archaea"/>
</dbReference>
<sequence>MIEVKIVSRGGQGGVTAARILAKAAMEEGLYSQAIPQFGAERRGAKVYSYLRIDEKPIRRHTKVEKPRIVAYFDKKLVENDEAEIRILNGIAEGFCCLNANKIAEELDLISSGWYLLSSPMSGAIARVLEISLNSLVYAVRSEFSSKVEENVLAAKKGYEVVKC</sequence>
<dbReference type="InterPro" id="IPR011894">
    <property type="entry name" value="PorC_KorC"/>
</dbReference>
<dbReference type="PANTHER" id="PTHR43366">
    <property type="entry name" value="PYRUVATE SYNTHASE SUBUNIT PORC"/>
    <property type="match status" value="1"/>
</dbReference>